<name>A0A5J4N459_9TREM</name>
<gene>
    <name evidence="2" type="ORF">DEA37_0001892</name>
</gene>
<evidence type="ECO:0000256" key="1">
    <source>
        <dbReference type="SAM" id="MobiDB-lite"/>
    </source>
</evidence>
<feature type="non-terminal residue" evidence="2">
    <location>
        <position position="1"/>
    </location>
</feature>
<keyword evidence="3" id="KW-1185">Reference proteome</keyword>
<feature type="region of interest" description="Disordered" evidence="1">
    <location>
        <begin position="221"/>
        <end position="254"/>
    </location>
</feature>
<comment type="caution">
    <text evidence="2">The sequence shown here is derived from an EMBL/GenBank/DDBJ whole genome shotgun (WGS) entry which is preliminary data.</text>
</comment>
<proteinExistence type="predicted"/>
<evidence type="ECO:0000313" key="2">
    <source>
        <dbReference type="EMBL" id="KAA3670316.1"/>
    </source>
</evidence>
<sequence>QFSTRYFDESKTVGGGAEVMEEVETITLQPIGRGVHDLEPVGSIARSVRTNTPTGSYPLVPLQTRPHSSAGRLYHCAPKAGNPSRTGFVLTRSSSQPPPPYRSPSTITNGIRSSFREIPLGISAQQHVNARFASADVSPTIFRYDSNAMNAYTPRGSLIYPSNQTSIVARNKAGTVHMVNSSVQHTRLYQNQQQSPQQRPATTLEQGMSQQFDYSNSVFRRPISPSTPAARDFSTAPTQKQSLQSSSPTGLGNF</sequence>
<evidence type="ECO:0000313" key="3">
    <source>
        <dbReference type="Proteomes" id="UP000324629"/>
    </source>
</evidence>
<accession>A0A5J4N459</accession>
<dbReference type="Proteomes" id="UP000324629">
    <property type="component" value="Unassembled WGS sequence"/>
</dbReference>
<reference evidence="2 3" key="1">
    <citation type="journal article" date="2019" name="Gigascience">
        <title>Whole-genome sequence of the oriental lung fluke Paragonimus westermani.</title>
        <authorList>
            <person name="Oey H."/>
            <person name="Zakrzewski M."/>
            <person name="Narain K."/>
            <person name="Devi K.R."/>
            <person name="Agatsuma T."/>
            <person name="Nawaratna S."/>
            <person name="Gobert G.N."/>
            <person name="Jones M.K."/>
            <person name="Ragan M.A."/>
            <person name="McManus D.P."/>
            <person name="Krause L."/>
        </authorList>
    </citation>
    <scope>NUCLEOTIDE SEQUENCE [LARGE SCALE GENOMIC DNA]</scope>
    <source>
        <strain evidence="2 3">IND2009</strain>
    </source>
</reference>
<dbReference type="EMBL" id="QNGE01011558">
    <property type="protein sequence ID" value="KAA3670316.1"/>
    <property type="molecule type" value="Genomic_DNA"/>
</dbReference>
<organism evidence="2 3">
    <name type="scientific">Paragonimus westermani</name>
    <dbReference type="NCBI Taxonomy" id="34504"/>
    <lineage>
        <taxon>Eukaryota</taxon>
        <taxon>Metazoa</taxon>
        <taxon>Spiralia</taxon>
        <taxon>Lophotrochozoa</taxon>
        <taxon>Platyhelminthes</taxon>
        <taxon>Trematoda</taxon>
        <taxon>Digenea</taxon>
        <taxon>Plagiorchiida</taxon>
        <taxon>Troglotremata</taxon>
        <taxon>Troglotrematidae</taxon>
        <taxon>Paragonimus</taxon>
    </lineage>
</organism>
<protein>
    <submittedName>
        <fullName evidence="2">Uncharacterized protein</fullName>
    </submittedName>
</protein>
<feature type="compositionally biased region" description="Polar residues" evidence="1">
    <location>
        <begin position="235"/>
        <end position="254"/>
    </location>
</feature>
<dbReference type="AlphaFoldDB" id="A0A5J4N459"/>